<evidence type="ECO:0000256" key="1">
    <source>
        <dbReference type="SAM" id="MobiDB-lite"/>
    </source>
</evidence>
<dbReference type="Proteomes" id="UP000008022">
    <property type="component" value="Unassembled WGS sequence"/>
</dbReference>
<dbReference type="Gramene" id="ORUFI11G21360.1">
    <property type="protein sequence ID" value="ORUFI11G21360.1"/>
    <property type="gene ID" value="ORUFI11G21360"/>
</dbReference>
<evidence type="ECO:0000313" key="2">
    <source>
        <dbReference type="EnsemblPlants" id="ORUFI11G21360.1"/>
    </source>
</evidence>
<organism evidence="2 3">
    <name type="scientific">Oryza rufipogon</name>
    <name type="common">Brownbeard rice</name>
    <name type="synonym">Asian wild rice</name>
    <dbReference type="NCBI Taxonomy" id="4529"/>
    <lineage>
        <taxon>Eukaryota</taxon>
        <taxon>Viridiplantae</taxon>
        <taxon>Streptophyta</taxon>
        <taxon>Embryophyta</taxon>
        <taxon>Tracheophyta</taxon>
        <taxon>Spermatophyta</taxon>
        <taxon>Magnoliopsida</taxon>
        <taxon>Liliopsida</taxon>
        <taxon>Poales</taxon>
        <taxon>Poaceae</taxon>
        <taxon>BOP clade</taxon>
        <taxon>Oryzoideae</taxon>
        <taxon>Oryzeae</taxon>
        <taxon>Oryzinae</taxon>
        <taxon>Oryza</taxon>
    </lineage>
</organism>
<keyword evidence="3" id="KW-1185">Reference proteome</keyword>
<feature type="compositionally biased region" description="Basic and acidic residues" evidence="1">
    <location>
        <begin position="86"/>
        <end position="100"/>
    </location>
</feature>
<dbReference type="AlphaFoldDB" id="A0A0E0RAY3"/>
<dbReference type="EnsemblPlants" id="ORUFI11G21360.1">
    <property type="protein sequence ID" value="ORUFI11G21360.1"/>
    <property type="gene ID" value="ORUFI11G21360"/>
</dbReference>
<sequence>MSMVNIRMNATVTNDTSDSMRIKTYTSSRNVGKALAAWRPGLSHDATCSTEEESLDDPATIPWNQPCGDSGGEADAMAGENGQHGEVARDETERGGRQGHDNAPVAEQWGAARDGVKTAQIWAAAARSGGEAAGGGAAW</sequence>
<evidence type="ECO:0000313" key="3">
    <source>
        <dbReference type="Proteomes" id="UP000008022"/>
    </source>
</evidence>
<reference evidence="2" key="2">
    <citation type="submission" date="2015-06" db="UniProtKB">
        <authorList>
            <consortium name="EnsemblPlants"/>
        </authorList>
    </citation>
    <scope>IDENTIFICATION</scope>
</reference>
<feature type="region of interest" description="Disordered" evidence="1">
    <location>
        <begin position="48"/>
        <end position="112"/>
    </location>
</feature>
<dbReference type="HOGENOM" id="CLU_1848367_0_0_1"/>
<protein>
    <submittedName>
        <fullName evidence="2">Uncharacterized protein</fullName>
    </submittedName>
</protein>
<reference evidence="3" key="1">
    <citation type="submission" date="2013-06" db="EMBL/GenBank/DDBJ databases">
        <authorList>
            <person name="Zhao Q."/>
        </authorList>
    </citation>
    <scope>NUCLEOTIDE SEQUENCE</scope>
    <source>
        <strain evidence="3">cv. W1943</strain>
    </source>
</reference>
<name>A0A0E0RAY3_ORYRU</name>
<proteinExistence type="predicted"/>
<accession>A0A0E0RAY3</accession>